<dbReference type="PIRSF" id="PIRSF006157">
    <property type="entry name" value="Doxgns_DODA"/>
    <property type="match status" value="1"/>
</dbReference>
<dbReference type="EMBL" id="JBEUOH010000031">
    <property type="protein sequence ID" value="KAL0852811.1"/>
    <property type="molecule type" value="Genomic_DNA"/>
</dbReference>
<keyword evidence="5" id="KW-0560">Oxidoreductase</keyword>
<comment type="cofactor">
    <cofactor evidence="1">
        <name>Zn(2+)</name>
        <dbReference type="ChEBI" id="CHEBI:29105"/>
    </cofactor>
</comment>
<evidence type="ECO:0000256" key="5">
    <source>
        <dbReference type="ARBA" id="ARBA00023002"/>
    </source>
</evidence>
<evidence type="ECO:0000256" key="1">
    <source>
        <dbReference type="ARBA" id="ARBA00001947"/>
    </source>
</evidence>
<evidence type="ECO:0000313" key="8">
    <source>
        <dbReference type="Proteomes" id="UP001549920"/>
    </source>
</evidence>
<dbReference type="Pfam" id="PF02900">
    <property type="entry name" value="LigB"/>
    <property type="match status" value="1"/>
</dbReference>
<keyword evidence="3" id="KW-0479">Metal-binding</keyword>
<dbReference type="InterPro" id="IPR014436">
    <property type="entry name" value="Extradiol_dOase_DODA"/>
</dbReference>
<evidence type="ECO:0000256" key="3">
    <source>
        <dbReference type="ARBA" id="ARBA00022723"/>
    </source>
</evidence>
<dbReference type="SUPFAM" id="SSF53213">
    <property type="entry name" value="LigB-like"/>
    <property type="match status" value="1"/>
</dbReference>
<keyword evidence="4" id="KW-0862">Zinc</keyword>
<sequence length="277" mass="31173">MADESSYFAPSLFVNHGGGPNPVLGVKSNLEFAKSLREVKNYVDFSRLKGIILVTAHWEADIVSISSGEKHELLFDYYNFPPESYEYKYGGRGDPILARKVYDALSKEGIPSRLDDKRGWDHGVFIPMMLIRPEADIPIVQVSVLKNHDAKQHYEIGKVLHQFRKDGIAVLGSGLSYHNMKNMKAMRGVEIKDGELDIQNEEFDSFLNKVCTSDEQTREGLLSWRKVPGALEAHPEGEADHFMPLVVAAGAAGPSKGRRVHKSAFYNRFRMSGFVWE</sequence>
<reference evidence="7 8" key="1">
    <citation type="submission" date="2024-06" db="EMBL/GenBank/DDBJ databases">
        <title>A chromosome-level genome assembly of beet webworm, Loxostege sticticalis.</title>
        <authorList>
            <person name="Zhang Y."/>
        </authorList>
    </citation>
    <scope>NUCLEOTIDE SEQUENCE [LARGE SCALE GENOMIC DNA]</scope>
    <source>
        <strain evidence="7">AQ026</strain>
        <tissue evidence="7">Whole body</tissue>
    </source>
</reference>
<comment type="similarity">
    <text evidence="2">Belongs to the DODA-type extradiol aromatic ring-opening dioxygenase family.</text>
</comment>
<evidence type="ECO:0000256" key="4">
    <source>
        <dbReference type="ARBA" id="ARBA00022833"/>
    </source>
</evidence>
<proteinExistence type="inferred from homology"/>
<comment type="caution">
    <text evidence="7">The sequence shown here is derived from an EMBL/GenBank/DDBJ whole genome shotgun (WGS) entry which is preliminary data.</text>
</comment>
<keyword evidence="8" id="KW-1185">Reference proteome</keyword>
<name>A0ABR3GZ79_LOXSC</name>
<accession>A0ABR3GZ79</accession>
<organism evidence="7 8">
    <name type="scientific">Loxostege sticticalis</name>
    <name type="common">Beet webworm moth</name>
    <dbReference type="NCBI Taxonomy" id="481309"/>
    <lineage>
        <taxon>Eukaryota</taxon>
        <taxon>Metazoa</taxon>
        <taxon>Ecdysozoa</taxon>
        <taxon>Arthropoda</taxon>
        <taxon>Hexapoda</taxon>
        <taxon>Insecta</taxon>
        <taxon>Pterygota</taxon>
        <taxon>Neoptera</taxon>
        <taxon>Endopterygota</taxon>
        <taxon>Lepidoptera</taxon>
        <taxon>Glossata</taxon>
        <taxon>Ditrysia</taxon>
        <taxon>Pyraloidea</taxon>
        <taxon>Crambidae</taxon>
        <taxon>Pyraustinae</taxon>
        <taxon>Loxostege</taxon>
    </lineage>
</organism>
<dbReference type="Proteomes" id="UP001549920">
    <property type="component" value="Unassembled WGS sequence"/>
</dbReference>
<dbReference type="PANTHER" id="PTHR30096">
    <property type="entry name" value="4,5-DOPA DIOXYGENASE EXTRADIOL-LIKE PROTEIN"/>
    <property type="match status" value="1"/>
</dbReference>
<dbReference type="Gene3D" id="3.40.830.10">
    <property type="entry name" value="LigB-like"/>
    <property type="match status" value="1"/>
</dbReference>
<feature type="domain" description="Extradiol ring-cleavage dioxygenase class III enzyme subunit B" evidence="6">
    <location>
        <begin position="34"/>
        <end position="263"/>
    </location>
</feature>
<evidence type="ECO:0000313" key="7">
    <source>
        <dbReference type="EMBL" id="KAL0852811.1"/>
    </source>
</evidence>
<dbReference type="InterPro" id="IPR004183">
    <property type="entry name" value="Xdiol_dOase_suB"/>
</dbReference>
<dbReference type="CDD" id="cd07363">
    <property type="entry name" value="45_DOPA_Dioxygenase"/>
    <property type="match status" value="1"/>
</dbReference>
<dbReference type="PANTHER" id="PTHR30096:SF0">
    <property type="entry name" value="4,5-DOPA DIOXYGENASE EXTRADIOL-LIKE PROTEIN"/>
    <property type="match status" value="1"/>
</dbReference>
<evidence type="ECO:0000259" key="6">
    <source>
        <dbReference type="Pfam" id="PF02900"/>
    </source>
</evidence>
<protein>
    <recommendedName>
        <fullName evidence="6">Extradiol ring-cleavage dioxygenase class III enzyme subunit B domain-containing protein</fullName>
    </recommendedName>
</protein>
<gene>
    <name evidence="7" type="ORF">ABMA27_012615</name>
</gene>
<evidence type="ECO:0000256" key="2">
    <source>
        <dbReference type="ARBA" id="ARBA00007581"/>
    </source>
</evidence>